<dbReference type="SUPFAM" id="SSF53137">
    <property type="entry name" value="Translational machinery components"/>
    <property type="match status" value="1"/>
</dbReference>
<dbReference type="Proteomes" id="UP000270581">
    <property type="component" value="Unassembled WGS sequence"/>
</dbReference>
<proteinExistence type="predicted"/>
<dbReference type="InterPro" id="IPR042226">
    <property type="entry name" value="eFR1_2_sf"/>
</dbReference>
<protein>
    <recommendedName>
        <fullName evidence="2">Actinobacteria/chloroflexi VLRF1 release factor domain-containing protein</fullName>
    </recommendedName>
</protein>
<organism evidence="3 4">
    <name type="scientific">Halosegnis longus</name>
    <dbReference type="NCBI Taxonomy" id="2216012"/>
    <lineage>
        <taxon>Archaea</taxon>
        <taxon>Methanobacteriati</taxon>
        <taxon>Methanobacteriota</taxon>
        <taxon>Stenosarchaea group</taxon>
        <taxon>Halobacteria</taxon>
        <taxon>Halobacteriales</taxon>
        <taxon>Natronomonadaceae</taxon>
        <taxon>Halosegnis</taxon>
    </lineage>
</organism>
<dbReference type="InterPro" id="IPR040783">
    <property type="entry name" value="VLRF1"/>
</dbReference>
<dbReference type="RefSeq" id="WP_123123870.1">
    <property type="nucleotide sequence ID" value="NZ_RJJC01000001.1"/>
</dbReference>
<reference evidence="3 4" key="1">
    <citation type="submission" date="2018-11" db="EMBL/GenBank/DDBJ databases">
        <title>Genome sequences of Natronomonas sp. CBA1133.</title>
        <authorList>
            <person name="Roh S.W."/>
            <person name="Cha I.-T."/>
        </authorList>
    </citation>
    <scope>NUCLEOTIDE SEQUENCE [LARGE SCALE GENOMIC DNA]</scope>
    <source>
        <strain evidence="3 4">CBA1133</strain>
    </source>
</reference>
<sequence length="293" mass="33007">MLDDLLGRTKLKERIEELEEQVHHLERERDAESERRSDAVAAKQEAERELNRLRDRIADLEGRVEEEGDDEREFRRTETLTGDRRDEVLARLQRVETGPEGALTAVVTDEHDVPEAVRAQFGDRTPLVARAAPCVVYADDADLVNVALRPALVPEERVAWGESFDVDESWFRPTGRFAFALVRSDLFALGVYEDSERVSLTGFTTDVKSDHSKGGFSQGRFERIRDGQIRDHVSRCREAIAETDVERRYVAGESTLLGEFDADATASVDATGKPEAALDSAVRDFWSARLFAL</sequence>
<accession>A0AAJ4UVD8</accession>
<dbReference type="AlphaFoldDB" id="A0AAJ4UVD8"/>
<name>A0AAJ4UVD8_9EURY</name>
<feature type="region of interest" description="Disordered" evidence="1">
    <location>
        <begin position="22"/>
        <end position="44"/>
    </location>
</feature>
<dbReference type="Pfam" id="PF18859">
    <property type="entry name" value="acVLRF1"/>
    <property type="match status" value="1"/>
</dbReference>
<evidence type="ECO:0000259" key="2">
    <source>
        <dbReference type="Pfam" id="PF18859"/>
    </source>
</evidence>
<dbReference type="EMBL" id="RJJC01000001">
    <property type="protein sequence ID" value="RNJ25911.1"/>
    <property type="molecule type" value="Genomic_DNA"/>
</dbReference>
<evidence type="ECO:0000256" key="1">
    <source>
        <dbReference type="SAM" id="MobiDB-lite"/>
    </source>
</evidence>
<keyword evidence="4" id="KW-1185">Reference proteome</keyword>
<gene>
    <name evidence="3" type="ORF">Nmn1133_03905</name>
</gene>
<evidence type="ECO:0000313" key="3">
    <source>
        <dbReference type="EMBL" id="RNJ25911.1"/>
    </source>
</evidence>
<feature type="domain" description="Actinobacteria/chloroflexi VLRF1 release factor" evidence="2">
    <location>
        <begin position="176"/>
        <end position="290"/>
    </location>
</feature>
<evidence type="ECO:0000313" key="4">
    <source>
        <dbReference type="Proteomes" id="UP000270581"/>
    </source>
</evidence>
<dbReference type="Gene3D" id="3.30.420.60">
    <property type="entry name" value="eRF1 domain 2"/>
    <property type="match status" value="1"/>
</dbReference>
<comment type="caution">
    <text evidence="3">The sequence shown here is derived from an EMBL/GenBank/DDBJ whole genome shotgun (WGS) entry which is preliminary data.</text>
</comment>